<dbReference type="EMBL" id="NVWI01000002">
    <property type="protein sequence ID" value="PCJ42618.1"/>
    <property type="molecule type" value="Genomic_DNA"/>
</dbReference>
<dbReference type="InterPro" id="IPR001650">
    <property type="entry name" value="Helicase_C-like"/>
</dbReference>
<evidence type="ECO:0000256" key="2">
    <source>
        <dbReference type="ARBA" id="ARBA00022741"/>
    </source>
</evidence>
<keyword evidence="3 7" id="KW-0378">Hydrolase</keyword>
<feature type="domain" description="Helicase C-terminal" evidence="11">
    <location>
        <begin position="292"/>
        <end position="440"/>
    </location>
</feature>
<evidence type="ECO:0000259" key="12">
    <source>
        <dbReference type="PROSITE" id="PS51195"/>
    </source>
</evidence>
<dbReference type="InterPro" id="IPR011545">
    <property type="entry name" value="DEAD/DEAH_box_helicase_dom"/>
</dbReference>
<dbReference type="GO" id="GO:0005524">
    <property type="term" value="F:ATP binding"/>
    <property type="evidence" value="ECO:0007669"/>
    <property type="project" value="UniProtKB-UniRule"/>
</dbReference>
<dbReference type="SMART" id="SM00490">
    <property type="entry name" value="HELICc"/>
    <property type="match status" value="1"/>
</dbReference>
<comment type="subunit">
    <text evidence="7">Component of the RNA degradosome, which is a multiprotein complex involved in RNA processing and mRNA degradation.</text>
</comment>
<dbReference type="PROSITE" id="PS00039">
    <property type="entry name" value="DEAD_ATP_HELICASE"/>
    <property type="match status" value="1"/>
</dbReference>
<organism evidence="13 14">
    <name type="scientific">SAR86 cluster bacterium</name>
    <dbReference type="NCBI Taxonomy" id="2030880"/>
    <lineage>
        <taxon>Bacteria</taxon>
        <taxon>Pseudomonadati</taxon>
        <taxon>Pseudomonadota</taxon>
        <taxon>Gammaproteobacteria</taxon>
        <taxon>SAR86 cluster</taxon>
    </lineage>
</organism>
<dbReference type="GO" id="GO:0006401">
    <property type="term" value="P:RNA catabolic process"/>
    <property type="evidence" value="ECO:0007669"/>
    <property type="project" value="UniProtKB-UniRule"/>
</dbReference>
<evidence type="ECO:0000256" key="6">
    <source>
        <dbReference type="ARBA" id="ARBA00022884"/>
    </source>
</evidence>
<comment type="caution">
    <text evidence="13">The sequence shown here is derived from an EMBL/GenBank/DDBJ whole genome shotgun (WGS) entry which is preliminary data.</text>
</comment>
<reference evidence="14" key="1">
    <citation type="submission" date="2017-08" db="EMBL/GenBank/DDBJ databases">
        <title>A dynamic microbial community with high functional redundancy inhabits the cold, oxic subseafloor aquifer.</title>
        <authorList>
            <person name="Tully B.J."/>
            <person name="Wheat C.G."/>
            <person name="Glazer B.T."/>
            <person name="Huber J.A."/>
        </authorList>
    </citation>
    <scope>NUCLEOTIDE SEQUENCE [LARGE SCALE GENOMIC DNA]</scope>
</reference>
<feature type="short sequence motif" description="Q motif" evidence="8">
    <location>
        <begin position="57"/>
        <end position="85"/>
    </location>
</feature>
<protein>
    <recommendedName>
        <fullName evidence="7">ATP-dependent RNA helicase RhlB</fullName>
        <ecNumber evidence="7">3.6.4.13</ecNumber>
    </recommendedName>
</protein>
<evidence type="ECO:0000256" key="1">
    <source>
        <dbReference type="ARBA" id="ARBA00022490"/>
    </source>
</evidence>
<dbReference type="GO" id="GO:0016887">
    <property type="term" value="F:ATP hydrolysis activity"/>
    <property type="evidence" value="ECO:0007669"/>
    <property type="project" value="RHEA"/>
</dbReference>
<feature type="compositionally biased region" description="Basic and acidic residues" evidence="9">
    <location>
        <begin position="450"/>
        <end position="460"/>
    </location>
</feature>
<dbReference type="InterPro" id="IPR014014">
    <property type="entry name" value="RNA_helicase_DEAD_Q_motif"/>
</dbReference>
<dbReference type="PANTHER" id="PTHR47959">
    <property type="entry name" value="ATP-DEPENDENT RNA HELICASE RHLE-RELATED"/>
    <property type="match status" value="1"/>
</dbReference>
<dbReference type="SMART" id="SM00487">
    <property type="entry name" value="DEXDc"/>
    <property type="match status" value="1"/>
</dbReference>
<evidence type="ECO:0000259" key="11">
    <source>
        <dbReference type="PROSITE" id="PS51194"/>
    </source>
</evidence>
<feature type="domain" description="DEAD-box RNA helicase Q" evidence="12">
    <location>
        <begin position="57"/>
        <end position="85"/>
    </location>
</feature>
<dbReference type="PROSITE" id="PS51194">
    <property type="entry name" value="HELICASE_CTER"/>
    <property type="match status" value="1"/>
</dbReference>
<dbReference type="GO" id="GO:0003724">
    <property type="term" value="F:RNA helicase activity"/>
    <property type="evidence" value="ECO:0007669"/>
    <property type="project" value="UniProtKB-UniRule"/>
</dbReference>
<evidence type="ECO:0000313" key="13">
    <source>
        <dbReference type="EMBL" id="PCJ42618.1"/>
    </source>
</evidence>
<evidence type="ECO:0000256" key="3">
    <source>
        <dbReference type="ARBA" id="ARBA00022801"/>
    </source>
</evidence>
<keyword evidence="4 7" id="KW-0347">Helicase</keyword>
<dbReference type="CDD" id="cd18787">
    <property type="entry name" value="SF2_C_DEAD"/>
    <property type="match status" value="1"/>
</dbReference>
<comment type="function">
    <text evidence="7">DEAD-box RNA helicase involved in RNA degradation. Has RNA-dependent ATPase activity and unwinds double-stranded RNA.</text>
</comment>
<dbReference type="Pfam" id="PF00271">
    <property type="entry name" value="Helicase_C"/>
    <property type="match status" value="1"/>
</dbReference>
<accession>A0A2A5CGF7</accession>
<dbReference type="Gene3D" id="3.40.50.300">
    <property type="entry name" value="P-loop containing nucleotide triphosphate hydrolases"/>
    <property type="match status" value="2"/>
</dbReference>
<dbReference type="GO" id="GO:0003723">
    <property type="term" value="F:RNA binding"/>
    <property type="evidence" value="ECO:0007669"/>
    <property type="project" value="UniProtKB-UniRule"/>
</dbReference>
<dbReference type="PROSITE" id="PS51192">
    <property type="entry name" value="HELICASE_ATP_BIND_1"/>
    <property type="match status" value="1"/>
</dbReference>
<dbReference type="InterPro" id="IPR050079">
    <property type="entry name" value="DEAD_box_RNA_helicase"/>
</dbReference>
<dbReference type="AlphaFoldDB" id="A0A2A5CGF7"/>
<evidence type="ECO:0000256" key="9">
    <source>
        <dbReference type="SAM" id="MobiDB-lite"/>
    </source>
</evidence>
<proteinExistence type="inferred from homology"/>
<evidence type="ECO:0000313" key="14">
    <source>
        <dbReference type="Proteomes" id="UP000228987"/>
    </source>
</evidence>
<feature type="region of interest" description="Disordered" evidence="9">
    <location>
        <begin position="1"/>
        <end position="57"/>
    </location>
</feature>
<evidence type="ECO:0000256" key="7">
    <source>
        <dbReference type="HAMAP-Rule" id="MF_00661"/>
    </source>
</evidence>
<dbReference type="PANTHER" id="PTHR47959:SF10">
    <property type="entry name" value="ATP-DEPENDENT RNA HELICASE RHLB"/>
    <property type="match status" value="1"/>
</dbReference>
<keyword evidence="6 7" id="KW-0694">RNA-binding</keyword>
<name>A0A2A5CGF7_9GAMM</name>
<comment type="subcellular location">
    <subcellularLocation>
        <location evidence="7">Cytoplasm</location>
    </subcellularLocation>
</comment>
<evidence type="ECO:0000259" key="10">
    <source>
        <dbReference type="PROSITE" id="PS51192"/>
    </source>
</evidence>
<gene>
    <name evidence="7" type="primary">rhlB</name>
    <name evidence="13" type="ORF">COA71_03660</name>
</gene>
<evidence type="ECO:0000256" key="5">
    <source>
        <dbReference type="ARBA" id="ARBA00022840"/>
    </source>
</evidence>
<evidence type="ECO:0000256" key="4">
    <source>
        <dbReference type="ARBA" id="ARBA00022806"/>
    </source>
</evidence>
<dbReference type="NCBIfam" id="NF002340">
    <property type="entry name" value="PRK01297.1"/>
    <property type="match status" value="1"/>
</dbReference>
<dbReference type="GO" id="GO:0005829">
    <property type="term" value="C:cytosol"/>
    <property type="evidence" value="ECO:0007669"/>
    <property type="project" value="TreeGrafter"/>
</dbReference>
<evidence type="ECO:0000256" key="8">
    <source>
        <dbReference type="PROSITE-ProRule" id="PRU00552"/>
    </source>
</evidence>
<dbReference type="InterPro" id="IPR000629">
    <property type="entry name" value="RNA-helicase_DEAD-box_CS"/>
</dbReference>
<comment type="similarity">
    <text evidence="7">Belongs to the DEAD box helicase family. RhlB subfamily.</text>
</comment>
<dbReference type="HAMAP" id="MF_00661">
    <property type="entry name" value="DEAD_helicase_RhlB"/>
    <property type="match status" value="1"/>
</dbReference>
<feature type="region of interest" description="Disordered" evidence="9">
    <location>
        <begin position="438"/>
        <end position="467"/>
    </location>
</feature>
<dbReference type="InterPro" id="IPR014001">
    <property type="entry name" value="Helicase_ATP-bd"/>
</dbReference>
<comment type="catalytic activity">
    <reaction evidence="7">
        <text>ATP + H2O = ADP + phosphate + H(+)</text>
        <dbReference type="Rhea" id="RHEA:13065"/>
        <dbReference type="ChEBI" id="CHEBI:15377"/>
        <dbReference type="ChEBI" id="CHEBI:15378"/>
        <dbReference type="ChEBI" id="CHEBI:30616"/>
        <dbReference type="ChEBI" id="CHEBI:43474"/>
        <dbReference type="ChEBI" id="CHEBI:456216"/>
        <dbReference type="EC" id="3.6.4.13"/>
    </reaction>
</comment>
<feature type="domain" description="Helicase ATP-binding" evidence="10">
    <location>
        <begin position="88"/>
        <end position="268"/>
    </location>
</feature>
<keyword evidence="2 7" id="KW-0547">Nucleotide-binding</keyword>
<dbReference type="EC" id="3.6.4.13" evidence="7"/>
<dbReference type="SUPFAM" id="SSF52540">
    <property type="entry name" value="P-loop containing nucleoside triphosphate hydrolases"/>
    <property type="match status" value="1"/>
</dbReference>
<feature type="compositionally biased region" description="Basic and acidic residues" evidence="9">
    <location>
        <begin position="15"/>
        <end position="57"/>
    </location>
</feature>
<dbReference type="CDD" id="cd00268">
    <property type="entry name" value="DEADc"/>
    <property type="match status" value="1"/>
</dbReference>
<dbReference type="InterPro" id="IPR044742">
    <property type="entry name" value="DEAD/DEAH_RhlB"/>
</dbReference>
<dbReference type="PROSITE" id="PS51195">
    <property type="entry name" value="Q_MOTIF"/>
    <property type="match status" value="1"/>
</dbReference>
<dbReference type="InterPro" id="IPR023554">
    <property type="entry name" value="RNA_helicase_ATP-dep_RhlB"/>
</dbReference>
<dbReference type="InterPro" id="IPR027417">
    <property type="entry name" value="P-loop_NTPase"/>
</dbReference>
<keyword evidence="1 7" id="KW-0963">Cytoplasm</keyword>
<keyword evidence="5 7" id="KW-0067">ATP-binding</keyword>
<dbReference type="Proteomes" id="UP000228987">
    <property type="component" value="Unassembled WGS sequence"/>
</dbReference>
<sequence length="467" mass="52828">MINRKKFVSDEQSDIVEKDQEPVQAQESKEERKQEGEKETSKEDTQPSKTINKEKLPRFTEFDLPPPLLEAFAELGFEFCTPIQAQSLKVTMHGHDVTGKAQTGTGKTAAFLATIINDQLKNPISEERYVAEPRALIIAPTRELVMQIAKDALLLTKFSNLKVVTLVGGIDYQKQIDELEKNVVDIAVATPGRLIDFVGSKKINLSYVEILVIDEADRMLDMGFIPQVRQIIAACPKKEFRQTMLFSATFTDDILTLAERWAMDPIRIEIEPEKVTTDTIDQKVYLVTVEEKYKLLYNLIQQDGSERVIVFTNRRDQARKLADNLHRNGIETGLLTGEIAQQKRVRTLENFRSANIQVLVATDVAGRGLHIEDISHVVNFTLPLEAEDYVHRIGRTGRAGAEGTSISFACEDDSFLLPDIEEKIGKKLNCEHPDESLLLDTPAFSRPSKFKSDKSHDKNKGKYQKRR</sequence>
<dbReference type="Pfam" id="PF00270">
    <property type="entry name" value="DEAD"/>
    <property type="match status" value="1"/>
</dbReference>